<accession>A0A1P8YT83</accession>
<dbReference type="KEGG" id="vg:30999664"/>
<dbReference type="Proteomes" id="UP000214340">
    <property type="component" value="Segment"/>
</dbReference>
<reference evidence="1" key="1">
    <citation type="submission" date="2016-12" db="EMBL/GenBank/DDBJ databases">
        <title>Identification of bacilladnaviruses in Amphibola crenata and benthic sediments in New Zealand.</title>
        <authorList>
            <person name="Varsani A."/>
            <person name="Kraberger S."/>
            <person name="Dayaram A."/>
            <person name="Goldstien S."/>
            <person name="Kazlauskas D."/>
            <person name="Krupovic M."/>
        </authorList>
    </citation>
    <scope>NUCLEOTIDE SEQUENCE [LARGE SCALE GENOMIC DNA]</scope>
    <source>
        <strain evidence="1">AHEaBavV1</strain>
    </source>
</reference>
<dbReference type="GeneID" id="30999664"/>
<evidence type="ECO:0000313" key="1">
    <source>
        <dbReference type="EMBL" id="AQA27295.1"/>
    </source>
</evidence>
<keyword evidence="2" id="KW-1185">Reference proteome</keyword>
<proteinExistence type="predicted"/>
<evidence type="ECO:0000313" key="2">
    <source>
        <dbReference type="Proteomes" id="UP000214340"/>
    </source>
</evidence>
<sequence length="174" mass="19328">MCRASSMDSPTLRTSQVNEFLNFGDRNVHVDNIVRLLDFLVDGGSFTPQQADLYWNALYEHYHHGVLPGMERFPLPGIDRELYFLPALTVLFDNYIDPPTQLESIRIEWSEEVLSDTDSLTDSELSDLVGDIIDPDSVIDECLLAVINGELGDVGGDVGQDDLSDASDGTDTLF</sequence>
<dbReference type="RefSeq" id="YP_009345094.1">
    <property type="nucleotide sequence ID" value="NC_033744.1"/>
</dbReference>
<name>A0A1P8YT83_AHEBV</name>
<protein>
    <submittedName>
        <fullName evidence="1">Uncharacterized protein</fullName>
    </submittedName>
</protein>
<dbReference type="EMBL" id="KY405008">
    <property type="protein sequence ID" value="AQA27295.1"/>
    <property type="molecule type" value="Genomic_DNA"/>
</dbReference>
<organism evidence="1">
    <name type="scientific">Avon-Heathcote Estuary associated kieseladnavirus</name>
    <name type="common">AHEaBV</name>
    <name type="synonym">Avon-Heathcote Estuary associated bacilladnavirus</name>
    <dbReference type="NCBI Taxonomy" id="3052270"/>
    <lineage>
        <taxon>Viruses</taxon>
        <taxon>Monodnaviria</taxon>
        <taxon>Shotokuvirae</taxon>
        <taxon>Cressdnaviricota</taxon>
        <taxon>Arfiviricetes</taxon>
        <taxon>Baphyvirales</taxon>
        <taxon>Bacilladnaviridae</taxon>
        <taxon>Kieseladnavirus</taxon>
    </lineage>
</organism>